<keyword evidence="6 9" id="KW-0408">Iron</keyword>
<keyword evidence="5 9" id="KW-0560">Oxidoreductase</keyword>
<comment type="similarity">
    <text evidence="9">Belongs to the deoxyhypusine hydroxylase family.</text>
</comment>
<dbReference type="PANTHER" id="PTHR12697">
    <property type="entry name" value="PBS LYASE HEAT-LIKE PROTEIN"/>
    <property type="match status" value="1"/>
</dbReference>
<evidence type="ECO:0000256" key="7">
    <source>
        <dbReference type="ARBA" id="ARBA00023033"/>
    </source>
</evidence>
<evidence type="ECO:0000313" key="12">
    <source>
        <dbReference type="Proteomes" id="UP000319731"/>
    </source>
</evidence>
<reference evidence="11 12" key="1">
    <citation type="journal article" date="2019" name="Sci. Rep.">
        <title>Comparative genomics of chytrid fungi reveal insights into the obligate biotrophic and pathogenic lifestyle of Synchytrium endobioticum.</title>
        <authorList>
            <person name="van de Vossenberg B.T.L.H."/>
            <person name="Warris S."/>
            <person name="Nguyen H.D.T."/>
            <person name="van Gent-Pelzer M.P.E."/>
            <person name="Joly D.L."/>
            <person name="van de Geest H.C."/>
            <person name="Bonants P.J.M."/>
            <person name="Smith D.S."/>
            <person name="Levesque C.A."/>
            <person name="van der Lee T.A.J."/>
        </authorList>
    </citation>
    <scope>NUCLEOTIDE SEQUENCE [LARGE SCALE GENOMIC DNA]</scope>
    <source>
        <strain evidence="11 12">JEL517</strain>
    </source>
</reference>
<organism evidence="11 12">
    <name type="scientific">Synchytrium microbalum</name>
    <dbReference type="NCBI Taxonomy" id="1806994"/>
    <lineage>
        <taxon>Eukaryota</taxon>
        <taxon>Fungi</taxon>
        <taxon>Fungi incertae sedis</taxon>
        <taxon>Chytridiomycota</taxon>
        <taxon>Chytridiomycota incertae sedis</taxon>
        <taxon>Chytridiomycetes</taxon>
        <taxon>Synchytriales</taxon>
        <taxon>Synchytriaceae</taxon>
        <taxon>Synchytrium</taxon>
    </lineage>
</organism>
<dbReference type="HAMAP" id="MF_03101">
    <property type="entry name" value="Deoxyhypusine_hydroxylase"/>
    <property type="match status" value="1"/>
</dbReference>
<comment type="cofactor">
    <cofactor evidence="9">
        <name>Fe(2+)</name>
        <dbReference type="ChEBI" id="CHEBI:29033"/>
    </cofactor>
    <text evidence="9">Binds 2 Fe(2+) ions per subunit.</text>
</comment>
<feature type="region of interest" description="Disordered" evidence="10">
    <location>
        <begin position="148"/>
        <end position="172"/>
    </location>
</feature>
<comment type="pathway">
    <text evidence="2 9">Protein modification; eIF5A hypusination.</text>
</comment>
<dbReference type="OrthoDB" id="421002at2759"/>
<dbReference type="STRING" id="1806994.A0A507BXX0"/>
<proteinExistence type="inferred from homology"/>
<dbReference type="Gene3D" id="1.25.10.10">
    <property type="entry name" value="Leucine-rich Repeat Variant"/>
    <property type="match status" value="2"/>
</dbReference>
<feature type="binding site" evidence="9">
    <location>
        <position position="69"/>
    </location>
    <ligand>
        <name>Fe cation</name>
        <dbReference type="ChEBI" id="CHEBI:24875"/>
        <label>1</label>
    </ligand>
</feature>
<keyword evidence="3 9" id="KW-0479">Metal-binding</keyword>
<sequence length="310" mass="34421">MTVSVDALLSTTGQPLDYKELERLLLNKDGQTALHKRFRALFYLKGLGTEQAIDIISKAFTDPSALLRHELAYVLGQMKNSYANKTLYTVLSDVGEDAMVRHEAAEALGAIANPSALPVLETYRHDPVRVVAETCELAIEKIAYEERKSRDGGSEDTSSMYTSIDPAPPSTIPKTTAQLKETLLDSSLPLFERYRAMFALRNRGDEESVLALAEGFKDESALFRHEIAYVFGQMQHTASIPSLIKTLSNESEEGMVRHECAEALGSIATDDCLPVLQKYSKDPVRVVRESCIVGLDMYEYETSGEQFQPL</sequence>
<comment type="subcellular location">
    <subcellularLocation>
        <location evidence="9">Cytoplasm</location>
    </subcellularLocation>
    <subcellularLocation>
        <location evidence="9">Nucleus</location>
    </subcellularLocation>
</comment>
<dbReference type="SMART" id="SM00567">
    <property type="entry name" value="EZ_HEAT"/>
    <property type="match status" value="6"/>
</dbReference>
<evidence type="ECO:0000256" key="6">
    <source>
        <dbReference type="ARBA" id="ARBA00023004"/>
    </source>
</evidence>
<feature type="binding site" evidence="9">
    <location>
        <position position="102"/>
    </location>
    <ligand>
        <name>Fe cation</name>
        <dbReference type="ChEBI" id="CHEBI:24875"/>
        <label>1</label>
    </ligand>
</feature>
<evidence type="ECO:0000256" key="10">
    <source>
        <dbReference type="SAM" id="MobiDB-lite"/>
    </source>
</evidence>
<dbReference type="InterPro" id="IPR016024">
    <property type="entry name" value="ARM-type_fold"/>
</dbReference>
<dbReference type="EC" id="1.14.99.29" evidence="9"/>
<dbReference type="EMBL" id="QEAO01000061">
    <property type="protein sequence ID" value="TPX30644.1"/>
    <property type="molecule type" value="Genomic_DNA"/>
</dbReference>
<feature type="binding site" evidence="9">
    <location>
        <position position="259"/>
    </location>
    <ligand>
        <name>Fe cation</name>
        <dbReference type="ChEBI" id="CHEBI:24875"/>
        <label>2</label>
    </ligand>
</feature>
<feature type="binding site" evidence="9">
    <location>
        <position position="103"/>
    </location>
    <ligand>
        <name>Fe cation</name>
        <dbReference type="ChEBI" id="CHEBI:24875"/>
        <label>1</label>
    </ligand>
</feature>
<keyword evidence="4" id="KW-0677">Repeat</keyword>
<keyword evidence="8 9" id="KW-0386">Hypusine biosynthesis</keyword>
<keyword evidence="12" id="KW-1185">Reference proteome</keyword>
<keyword evidence="9" id="KW-0963">Cytoplasm</keyword>
<dbReference type="GO" id="GO:0005634">
    <property type="term" value="C:nucleus"/>
    <property type="evidence" value="ECO:0007669"/>
    <property type="project" value="UniProtKB-SubCell"/>
</dbReference>
<name>A0A507BXX0_9FUNG</name>
<feature type="binding site" evidence="9">
    <location>
        <position position="226"/>
    </location>
    <ligand>
        <name>Fe cation</name>
        <dbReference type="ChEBI" id="CHEBI:24875"/>
        <label>2</label>
    </ligand>
</feature>
<dbReference type="InterPro" id="IPR027517">
    <property type="entry name" value="Deoxyhypusine_hydroxylase"/>
</dbReference>
<feature type="binding site" evidence="9">
    <location>
        <position position="258"/>
    </location>
    <ligand>
        <name>Fe cation</name>
        <dbReference type="ChEBI" id="CHEBI:24875"/>
        <label>2</label>
    </ligand>
</feature>
<dbReference type="AlphaFoldDB" id="A0A507BXX0"/>
<feature type="binding site" evidence="9">
    <location>
        <position position="225"/>
    </location>
    <ligand>
        <name>Fe cation</name>
        <dbReference type="ChEBI" id="CHEBI:24875"/>
        <label>2</label>
    </ligand>
</feature>
<comment type="function">
    <text evidence="9">Catalyzes the hydroxylation of the N(6)-(4-aminobutyl)-L-lysine intermediate to form hypusine, an essential post-translational modification only found in mature eIF-5A factor.</text>
</comment>
<gene>
    <name evidence="9" type="primary">LIA1</name>
    <name evidence="11" type="ORF">SmJEL517_g05834</name>
</gene>
<keyword evidence="7 9" id="KW-0503">Monooxygenase</keyword>
<dbReference type="FunFam" id="1.25.10.10:FF:000099">
    <property type="entry name" value="Deoxyhypusine hydroxylase"/>
    <property type="match status" value="1"/>
</dbReference>
<dbReference type="SUPFAM" id="SSF48371">
    <property type="entry name" value="ARM repeat"/>
    <property type="match status" value="1"/>
</dbReference>
<comment type="caution">
    <text evidence="11">The sequence shown here is derived from an EMBL/GenBank/DDBJ whole genome shotgun (WGS) entry which is preliminary data.</text>
</comment>
<dbReference type="GO" id="GO:0005737">
    <property type="term" value="C:cytoplasm"/>
    <property type="evidence" value="ECO:0007669"/>
    <property type="project" value="UniProtKB-SubCell"/>
</dbReference>
<dbReference type="InterPro" id="IPR004155">
    <property type="entry name" value="PBS_lyase_HEAT"/>
</dbReference>
<evidence type="ECO:0000256" key="8">
    <source>
        <dbReference type="ARBA" id="ARBA00023256"/>
    </source>
</evidence>
<dbReference type="InterPro" id="IPR011989">
    <property type="entry name" value="ARM-like"/>
</dbReference>
<dbReference type="Pfam" id="PF13646">
    <property type="entry name" value="HEAT_2"/>
    <property type="match status" value="2"/>
</dbReference>
<accession>A0A507BXX0</accession>
<evidence type="ECO:0000256" key="5">
    <source>
        <dbReference type="ARBA" id="ARBA00023002"/>
    </source>
</evidence>
<dbReference type="UniPathway" id="UPA00354"/>
<comment type="catalytic activity">
    <reaction evidence="1 9">
        <text>[eIF5A protein]-deoxyhypusine + AH2 + O2 = [eIF5A protein]-hypusine + A + H2O</text>
        <dbReference type="Rhea" id="RHEA:14101"/>
        <dbReference type="Rhea" id="RHEA-COMP:10144"/>
        <dbReference type="Rhea" id="RHEA-COMP:12592"/>
        <dbReference type="ChEBI" id="CHEBI:13193"/>
        <dbReference type="ChEBI" id="CHEBI:15377"/>
        <dbReference type="ChEBI" id="CHEBI:15379"/>
        <dbReference type="ChEBI" id="CHEBI:17499"/>
        <dbReference type="ChEBI" id="CHEBI:82657"/>
        <dbReference type="ChEBI" id="CHEBI:91175"/>
        <dbReference type="EC" id="1.14.99.29"/>
    </reaction>
</comment>
<keyword evidence="9" id="KW-0539">Nucleus</keyword>
<evidence type="ECO:0000256" key="3">
    <source>
        <dbReference type="ARBA" id="ARBA00022723"/>
    </source>
</evidence>
<dbReference type="GO" id="GO:0019135">
    <property type="term" value="F:deoxyhypusine monooxygenase activity"/>
    <property type="evidence" value="ECO:0007669"/>
    <property type="project" value="UniProtKB-UniRule"/>
</dbReference>
<protein>
    <recommendedName>
        <fullName evidence="9">Deoxyhypusine hydroxylase</fullName>
        <shortName evidence="9">DOHH</shortName>
        <ecNumber evidence="9">1.14.99.29</ecNumber>
    </recommendedName>
    <alternativeName>
        <fullName evidence="9">Deoxyhypusine dioxygenase</fullName>
    </alternativeName>
    <alternativeName>
        <fullName evidence="9">Deoxyhypusine monooxygenase</fullName>
    </alternativeName>
</protein>
<dbReference type="PANTHER" id="PTHR12697:SF5">
    <property type="entry name" value="DEOXYHYPUSINE HYDROXYLASE"/>
    <property type="match status" value="1"/>
</dbReference>
<evidence type="ECO:0000256" key="1">
    <source>
        <dbReference type="ARBA" id="ARBA00000068"/>
    </source>
</evidence>
<dbReference type="GO" id="GO:0046872">
    <property type="term" value="F:metal ion binding"/>
    <property type="evidence" value="ECO:0007669"/>
    <property type="project" value="UniProtKB-KW"/>
</dbReference>
<evidence type="ECO:0000256" key="2">
    <source>
        <dbReference type="ARBA" id="ARBA00005041"/>
    </source>
</evidence>
<evidence type="ECO:0000256" key="4">
    <source>
        <dbReference type="ARBA" id="ARBA00022737"/>
    </source>
</evidence>
<dbReference type="Proteomes" id="UP000319731">
    <property type="component" value="Unassembled WGS sequence"/>
</dbReference>
<evidence type="ECO:0000313" key="11">
    <source>
        <dbReference type="EMBL" id="TPX30644.1"/>
    </source>
</evidence>
<evidence type="ECO:0000256" key="9">
    <source>
        <dbReference type="HAMAP-Rule" id="MF_03101"/>
    </source>
</evidence>
<feature type="binding site" evidence="9">
    <location>
        <position position="70"/>
    </location>
    <ligand>
        <name>Fe cation</name>
        <dbReference type="ChEBI" id="CHEBI:24875"/>
        <label>1</label>
    </ligand>
</feature>